<dbReference type="InterPro" id="IPR002190">
    <property type="entry name" value="MHD_dom"/>
</dbReference>
<dbReference type="Ensembl" id="ENSSVLT00005017125.1">
    <property type="protein sequence ID" value="ENSSVLP00005015423.1"/>
    <property type="gene ID" value="ENSSVLG00005012370.1"/>
</dbReference>
<dbReference type="InterPro" id="IPR041898">
    <property type="entry name" value="MAGE_WH1"/>
</dbReference>
<dbReference type="InterPro" id="IPR021072">
    <property type="entry name" value="MAGE_N"/>
</dbReference>
<dbReference type="OrthoDB" id="205198at2759"/>
<dbReference type="Pfam" id="PF12440">
    <property type="entry name" value="MAGE_N"/>
    <property type="match status" value="1"/>
</dbReference>
<evidence type="ECO:0000259" key="3">
    <source>
        <dbReference type="PROSITE" id="PS50838"/>
    </source>
</evidence>
<evidence type="ECO:0000313" key="5">
    <source>
        <dbReference type="Proteomes" id="UP000694564"/>
    </source>
</evidence>
<feature type="transmembrane region" description="Helical" evidence="2">
    <location>
        <begin position="6"/>
        <end position="29"/>
    </location>
</feature>
<dbReference type="SMART" id="SM01392">
    <property type="entry name" value="MAGE_N"/>
    <property type="match status" value="1"/>
</dbReference>
<dbReference type="AlphaFoldDB" id="A0A8D2CVI1"/>
<evidence type="ECO:0000256" key="1">
    <source>
        <dbReference type="SAM" id="MobiDB-lite"/>
    </source>
</evidence>
<dbReference type="PROSITE" id="PS50838">
    <property type="entry name" value="MAGE"/>
    <property type="match status" value="1"/>
</dbReference>
<dbReference type="GeneTree" id="ENSGT00940000162825"/>
<dbReference type="Pfam" id="PF01454">
    <property type="entry name" value="MAGE"/>
    <property type="match status" value="2"/>
</dbReference>
<dbReference type="InterPro" id="IPR041899">
    <property type="entry name" value="MAGE_WH2"/>
</dbReference>
<evidence type="ECO:0000256" key="2">
    <source>
        <dbReference type="SAM" id="Phobius"/>
    </source>
</evidence>
<dbReference type="InterPro" id="IPR037445">
    <property type="entry name" value="MAGE"/>
</dbReference>
<dbReference type="SMART" id="SM01373">
    <property type="entry name" value="MAGE"/>
    <property type="match status" value="1"/>
</dbReference>
<keyword evidence="2" id="KW-1133">Transmembrane helix</keyword>
<accession>A0A8D2CVI1</accession>
<keyword evidence="2" id="KW-0472">Membrane</keyword>
<dbReference type="Proteomes" id="UP000694564">
    <property type="component" value="Chromosome X"/>
</dbReference>
<keyword evidence="2" id="KW-0812">Transmembrane</keyword>
<feature type="domain" description="MAGE" evidence="3">
    <location>
        <begin position="142"/>
        <end position="341"/>
    </location>
</feature>
<keyword evidence="5" id="KW-1185">Reference proteome</keyword>
<organism evidence="4 5">
    <name type="scientific">Sciurus vulgaris</name>
    <name type="common">Eurasian red squirrel</name>
    <dbReference type="NCBI Taxonomy" id="55149"/>
    <lineage>
        <taxon>Eukaryota</taxon>
        <taxon>Metazoa</taxon>
        <taxon>Chordata</taxon>
        <taxon>Craniata</taxon>
        <taxon>Vertebrata</taxon>
        <taxon>Euteleostomi</taxon>
        <taxon>Mammalia</taxon>
        <taxon>Eutheria</taxon>
        <taxon>Euarchontoglires</taxon>
        <taxon>Glires</taxon>
        <taxon>Rodentia</taxon>
        <taxon>Sciuromorpha</taxon>
        <taxon>Sciuridae</taxon>
        <taxon>Sciurinae</taxon>
        <taxon>Sciurini</taxon>
        <taxon>Sciurus</taxon>
    </lineage>
</organism>
<dbReference type="PANTHER" id="PTHR11736">
    <property type="entry name" value="MELANOMA-ASSOCIATED ANTIGEN MAGE ANTIGEN"/>
    <property type="match status" value="1"/>
</dbReference>
<sequence>MSTELAPAVIFYCTLSLLYSCLLPVSGIIMPGHQKSQERTHGEDLQICSEIQGPEVAQVSGAKEEPSPASSQPVMPGTLHEAPVVVTPSTPEELQNSCSSPIAVMAPSLIQSSEGFSSKEEESVPSTSEMASVHEHIAKSVLDEKVAFLVNFLLLKYQSKEPVQKADMLKFVMEEDGARFHKIFQRASDRLEMVFGLEVKEMDPINQCYGLSIKLGLTYDGMLSDEENIPKTGLLILMLGVIFLKGNRATEEEIWEVLKMTGIRHDEKHFIFGDARQLIAREFVSEKYLDYQQVANSDPVQYEFLWGPRAHAETSKMKVLEFLAKVHGTDPSDFSAQYEEALLEEEARALGRISMESDSSSVAAASSSAMGGSFSSV</sequence>
<dbReference type="Gene3D" id="1.10.10.1210">
    <property type="entry name" value="MAGE homology domain, winged helix WH2 motif"/>
    <property type="match status" value="1"/>
</dbReference>
<evidence type="ECO:0000313" key="4">
    <source>
        <dbReference type="Ensembl" id="ENSSVLP00005015423.1"/>
    </source>
</evidence>
<feature type="region of interest" description="Disordered" evidence="1">
    <location>
        <begin position="56"/>
        <end position="77"/>
    </location>
</feature>
<protein>
    <recommendedName>
        <fullName evidence="3">MAGE domain-containing protein</fullName>
    </recommendedName>
</protein>
<name>A0A8D2CVI1_SCIVU</name>
<reference evidence="4" key="1">
    <citation type="submission" date="2025-08" db="UniProtKB">
        <authorList>
            <consortium name="Ensembl"/>
        </authorList>
    </citation>
    <scope>IDENTIFICATION</scope>
</reference>
<proteinExistence type="predicted"/>
<dbReference type="Gene3D" id="1.10.10.1200">
    <property type="entry name" value="MAGE homology domain, winged helix WH1 motif"/>
    <property type="match status" value="1"/>
</dbReference>
<reference evidence="4" key="2">
    <citation type="submission" date="2025-09" db="UniProtKB">
        <authorList>
            <consortium name="Ensembl"/>
        </authorList>
    </citation>
    <scope>IDENTIFICATION</scope>
</reference>
<dbReference type="GO" id="GO:0000122">
    <property type="term" value="P:negative regulation of transcription by RNA polymerase II"/>
    <property type="evidence" value="ECO:0007669"/>
    <property type="project" value="TreeGrafter"/>
</dbReference>
<dbReference type="GO" id="GO:0005634">
    <property type="term" value="C:nucleus"/>
    <property type="evidence" value="ECO:0007669"/>
    <property type="project" value="TreeGrafter"/>
</dbReference>
<dbReference type="PANTHER" id="PTHR11736:SF145">
    <property type="entry name" value="MELANOMA-ASSOCIATED ANTIGEN B16"/>
    <property type="match status" value="1"/>
</dbReference>